<organism evidence="1 2">
    <name type="scientific">SAR92 clade bacterium H455</name>
    <dbReference type="NCBI Taxonomy" id="2974818"/>
    <lineage>
        <taxon>Bacteria</taxon>
        <taxon>Pseudomonadati</taxon>
        <taxon>Pseudomonadota</taxon>
        <taxon>Gammaproteobacteria</taxon>
        <taxon>Cellvibrionales</taxon>
        <taxon>Porticoccaceae</taxon>
        <taxon>SAR92 clade</taxon>
    </lineage>
</organism>
<feature type="non-terminal residue" evidence="1">
    <location>
        <position position="1"/>
    </location>
</feature>
<evidence type="ECO:0000313" key="1">
    <source>
        <dbReference type="EMBL" id="UVW35005.1"/>
    </source>
</evidence>
<gene>
    <name evidence="1" type="ORF">NYF23_13485</name>
</gene>
<evidence type="ECO:0000313" key="2">
    <source>
        <dbReference type="Proteomes" id="UP001059934"/>
    </source>
</evidence>
<sequence length="80" mass="8832">VVKWFIADGSVGFPHVRVGHRQASKNKNPSCVSSWGFLFFGCDYVQLLLSGPCENACTEGTAFGRQRRRDAVANDVRNSL</sequence>
<proteinExistence type="predicted"/>
<accession>A0ABY5TMD4</accession>
<protein>
    <submittedName>
        <fullName evidence="1">Uncharacterized protein</fullName>
    </submittedName>
</protein>
<name>A0ABY5TMD4_9GAMM</name>
<reference evidence="1" key="1">
    <citation type="submission" date="2022-08" db="EMBL/GenBank/DDBJ databases">
        <title>Catabolic pathway analysis in culturable SAR92 clade bacteria reveals their overlooked roles in DMSP degradation in coastal seas.</title>
        <authorList>
            <person name="He X."/>
            <person name="Zhang X."/>
            <person name="Zhang Y."/>
        </authorList>
    </citation>
    <scope>NUCLEOTIDE SEQUENCE</scope>
    <source>
        <strain evidence="1">H455</strain>
    </source>
</reference>
<keyword evidence="2" id="KW-1185">Reference proteome</keyword>
<dbReference type="Proteomes" id="UP001059934">
    <property type="component" value="Chromosome"/>
</dbReference>
<dbReference type="EMBL" id="CP103416">
    <property type="protein sequence ID" value="UVW35005.1"/>
    <property type="molecule type" value="Genomic_DNA"/>
</dbReference>